<dbReference type="SMART" id="SM00872">
    <property type="entry name" value="Alpha-mann_mid"/>
    <property type="match status" value="1"/>
</dbReference>
<dbReference type="SUPFAM" id="SSF88688">
    <property type="entry name" value="Families 57/38 glycoside transferase middle domain"/>
    <property type="match status" value="1"/>
</dbReference>
<evidence type="ECO:0000313" key="6">
    <source>
        <dbReference type="Proteomes" id="UP000605970"/>
    </source>
</evidence>
<dbReference type="GO" id="GO:0004559">
    <property type="term" value="F:alpha-mannosidase activity"/>
    <property type="evidence" value="ECO:0007669"/>
    <property type="project" value="InterPro"/>
</dbReference>
<dbReference type="Gene3D" id="2.70.98.30">
    <property type="entry name" value="Golgi alpha-mannosidase II, domain 4"/>
    <property type="match status" value="1"/>
</dbReference>
<organism evidence="5 6">
    <name type="scientific">Meloidogyne graminicola</name>
    <dbReference type="NCBI Taxonomy" id="189291"/>
    <lineage>
        <taxon>Eukaryota</taxon>
        <taxon>Metazoa</taxon>
        <taxon>Ecdysozoa</taxon>
        <taxon>Nematoda</taxon>
        <taxon>Chromadorea</taxon>
        <taxon>Rhabditida</taxon>
        <taxon>Tylenchina</taxon>
        <taxon>Tylenchomorpha</taxon>
        <taxon>Tylenchoidea</taxon>
        <taxon>Meloidogynidae</taxon>
        <taxon>Meloidogyninae</taxon>
        <taxon>Meloidogyne</taxon>
    </lineage>
</organism>
<dbReference type="AlphaFoldDB" id="A0A8T0A316"/>
<dbReference type="InterPro" id="IPR037094">
    <property type="entry name" value="Glyco_hydro_38_cen_sf"/>
</dbReference>
<feature type="domain" description="Glycoside hydrolase family 38 central" evidence="4">
    <location>
        <begin position="1"/>
        <end position="68"/>
    </location>
</feature>
<evidence type="ECO:0000256" key="2">
    <source>
        <dbReference type="ARBA" id="ARBA00022801"/>
    </source>
</evidence>
<accession>A0A8T0A316</accession>
<dbReference type="OrthoDB" id="10261055at2759"/>
<gene>
    <name evidence="5" type="ORF">Mgra_00000381</name>
</gene>
<dbReference type="Gene3D" id="2.60.40.1180">
    <property type="entry name" value="Golgi alpha-mannosidase II"/>
    <property type="match status" value="1"/>
</dbReference>
<dbReference type="GO" id="GO:0006491">
    <property type="term" value="P:N-glycan processing"/>
    <property type="evidence" value="ECO:0007669"/>
    <property type="project" value="TreeGrafter"/>
</dbReference>
<keyword evidence="2" id="KW-0378">Hydrolase</keyword>
<dbReference type="PANTHER" id="PTHR11607:SF3">
    <property type="entry name" value="LYSOSOMAL ALPHA-MANNOSIDASE"/>
    <property type="match status" value="1"/>
</dbReference>
<dbReference type="GO" id="GO:0000139">
    <property type="term" value="C:Golgi membrane"/>
    <property type="evidence" value="ECO:0007669"/>
    <property type="project" value="TreeGrafter"/>
</dbReference>
<reference evidence="5" key="1">
    <citation type="journal article" date="2020" name="Ecol. Evol.">
        <title>Genome structure and content of the rice root-knot nematode (Meloidogyne graminicola).</title>
        <authorList>
            <person name="Phan N.T."/>
            <person name="Danchin E.G.J."/>
            <person name="Klopp C."/>
            <person name="Perfus-Barbeoch L."/>
            <person name="Kozlowski D.K."/>
            <person name="Koutsovoulos G.D."/>
            <person name="Lopez-Roques C."/>
            <person name="Bouchez O."/>
            <person name="Zahm M."/>
            <person name="Besnard G."/>
            <person name="Bellafiore S."/>
        </authorList>
    </citation>
    <scope>NUCLEOTIDE SEQUENCE</scope>
    <source>
        <strain evidence="5">VN-18</strain>
    </source>
</reference>
<dbReference type="Gene3D" id="1.20.1270.50">
    <property type="entry name" value="Glycoside hydrolase family 38, central domain"/>
    <property type="match status" value="1"/>
</dbReference>
<dbReference type="Pfam" id="PF07748">
    <property type="entry name" value="Glyco_hydro_38C"/>
    <property type="match status" value="1"/>
</dbReference>
<protein>
    <submittedName>
        <fullName evidence="5">Alpha-mannosidase</fullName>
    </submittedName>
</protein>
<dbReference type="GO" id="GO:0006013">
    <property type="term" value="P:mannose metabolic process"/>
    <property type="evidence" value="ECO:0007669"/>
    <property type="project" value="InterPro"/>
</dbReference>
<dbReference type="InterPro" id="IPR013780">
    <property type="entry name" value="Glyco_hydro_b"/>
</dbReference>
<dbReference type="GO" id="GO:0046872">
    <property type="term" value="F:metal ion binding"/>
    <property type="evidence" value="ECO:0007669"/>
    <property type="project" value="UniProtKB-KW"/>
</dbReference>
<sequence>MDRILLNYLRAADILFSLANWKGKMPTTISSLYNSLINARRSLSLFQHHDGVTGTAKTHVMDDYGWPRQFLIQKNIISRTSEFLLEFTPKETKDQFKVDSEHFKNKLPEKIILKEGTIIVVNSLGYLRKEIICIYVKNKNTKIVGKDNIILQQIEPIFYTNENNKLTIYKDKYSLCFEAELPPFGLVSFNLLENGEIENKVKLQTYKTNIETTLFETTLNDEKELYLSNEFTTAFFNKTTGYLKSIKINNEKIVDIFLSFVRYGARKRNPARTDGGDSLSGAYLFLPDGPAVEIDSSKNQFVIVKGPVRQCIHVNGPLEFGIIHQLCLDKNSKEFTLLNQINMESTWLLKWKNLNKNIEIAMNFKIPSIIEDNFFTDLNVQPFIENLNDIRVSLYGRQALGVASLNIGELQIMLDRRLLQDDDLGLGQSIEDNIQTESLFYLNIEKFNFKRSILNDTIGFHSLSDSLPSFNSFFGLKQSFPCDIFPVAFRTLSEPTIYSSGNRNTLPKYEAALILKRFGIECNLDSTLPNGTKCDKSTGNLNLNNIFTKNPRSITKGTLTLILN</sequence>
<dbReference type="InterPro" id="IPR011013">
    <property type="entry name" value="Gal_mutarotase_sf_dom"/>
</dbReference>
<dbReference type="Pfam" id="PF09261">
    <property type="entry name" value="Alpha-mann_mid"/>
    <property type="match status" value="1"/>
</dbReference>
<dbReference type="EMBL" id="JABEBT010000002">
    <property type="protein sequence ID" value="KAF7639940.1"/>
    <property type="molecule type" value="Genomic_DNA"/>
</dbReference>
<proteinExistence type="predicted"/>
<dbReference type="GO" id="GO:0030246">
    <property type="term" value="F:carbohydrate binding"/>
    <property type="evidence" value="ECO:0007669"/>
    <property type="project" value="InterPro"/>
</dbReference>
<dbReference type="InterPro" id="IPR028995">
    <property type="entry name" value="Glyco_hydro_57/38_cen_sf"/>
</dbReference>
<keyword evidence="3" id="KW-1015">Disulfide bond</keyword>
<evidence type="ECO:0000256" key="1">
    <source>
        <dbReference type="ARBA" id="ARBA00022723"/>
    </source>
</evidence>
<keyword evidence="1" id="KW-0479">Metal-binding</keyword>
<dbReference type="InterPro" id="IPR011682">
    <property type="entry name" value="Glyco_hydro_38_C"/>
</dbReference>
<evidence type="ECO:0000259" key="4">
    <source>
        <dbReference type="SMART" id="SM00872"/>
    </source>
</evidence>
<dbReference type="Proteomes" id="UP000605970">
    <property type="component" value="Unassembled WGS sequence"/>
</dbReference>
<evidence type="ECO:0000256" key="3">
    <source>
        <dbReference type="ARBA" id="ARBA00023157"/>
    </source>
</evidence>
<dbReference type="PANTHER" id="PTHR11607">
    <property type="entry name" value="ALPHA-MANNOSIDASE"/>
    <property type="match status" value="1"/>
</dbReference>
<evidence type="ECO:0000313" key="5">
    <source>
        <dbReference type="EMBL" id="KAF7639940.1"/>
    </source>
</evidence>
<dbReference type="InterPro" id="IPR015341">
    <property type="entry name" value="Glyco_hydro_38_cen"/>
</dbReference>
<dbReference type="InterPro" id="IPR050843">
    <property type="entry name" value="Glycosyl_Hydrlase_38"/>
</dbReference>
<comment type="caution">
    <text evidence="5">The sequence shown here is derived from an EMBL/GenBank/DDBJ whole genome shotgun (WGS) entry which is preliminary data.</text>
</comment>
<dbReference type="SUPFAM" id="SSF74650">
    <property type="entry name" value="Galactose mutarotase-like"/>
    <property type="match status" value="1"/>
</dbReference>
<keyword evidence="6" id="KW-1185">Reference proteome</keyword>
<name>A0A8T0A316_9BILA</name>